<dbReference type="EMBL" id="KZ308117">
    <property type="protein sequence ID" value="KAG8221936.1"/>
    <property type="molecule type" value="Genomic_DNA"/>
</dbReference>
<reference evidence="1" key="1">
    <citation type="submission" date="2013-04" db="EMBL/GenBank/DDBJ databases">
        <authorList>
            <person name="Qu J."/>
            <person name="Murali S.C."/>
            <person name="Bandaranaike D."/>
            <person name="Bellair M."/>
            <person name="Blankenburg K."/>
            <person name="Chao H."/>
            <person name="Dinh H."/>
            <person name="Doddapaneni H."/>
            <person name="Downs B."/>
            <person name="Dugan-Rocha S."/>
            <person name="Elkadiri S."/>
            <person name="Gnanaolivu R.D."/>
            <person name="Hernandez B."/>
            <person name="Javaid M."/>
            <person name="Jayaseelan J.C."/>
            <person name="Lee S."/>
            <person name="Li M."/>
            <person name="Ming W."/>
            <person name="Munidasa M."/>
            <person name="Muniz J."/>
            <person name="Nguyen L."/>
            <person name="Ongeri F."/>
            <person name="Osuji N."/>
            <person name="Pu L.-L."/>
            <person name="Puazo M."/>
            <person name="Qu C."/>
            <person name="Quiroz J."/>
            <person name="Raj R."/>
            <person name="Weissenberger G."/>
            <person name="Xin Y."/>
            <person name="Zou X."/>
            <person name="Han Y."/>
            <person name="Richards S."/>
            <person name="Worley K."/>
            <person name="Muzny D."/>
            <person name="Gibbs R."/>
        </authorList>
    </citation>
    <scope>NUCLEOTIDE SEQUENCE</scope>
    <source>
        <strain evidence="1">Sampled in the wild</strain>
    </source>
</reference>
<comment type="caution">
    <text evidence="1">The sequence shown here is derived from an EMBL/GenBank/DDBJ whole genome shotgun (WGS) entry which is preliminary data.</text>
</comment>
<dbReference type="GO" id="GO:0005634">
    <property type="term" value="C:nucleus"/>
    <property type="evidence" value="ECO:0007669"/>
    <property type="project" value="TreeGrafter"/>
</dbReference>
<reference evidence="1" key="2">
    <citation type="submission" date="2017-10" db="EMBL/GenBank/DDBJ databases">
        <title>Ladona fulva Genome sequencing and assembly.</title>
        <authorList>
            <person name="Murali S."/>
            <person name="Richards S."/>
            <person name="Bandaranaike D."/>
            <person name="Bellair M."/>
            <person name="Blankenburg K."/>
            <person name="Chao H."/>
            <person name="Dinh H."/>
            <person name="Doddapaneni H."/>
            <person name="Dugan-Rocha S."/>
            <person name="Elkadiri S."/>
            <person name="Gnanaolivu R."/>
            <person name="Hernandez B."/>
            <person name="Skinner E."/>
            <person name="Javaid M."/>
            <person name="Lee S."/>
            <person name="Li M."/>
            <person name="Ming W."/>
            <person name="Munidasa M."/>
            <person name="Muniz J."/>
            <person name="Nguyen L."/>
            <person name="Hughes D."/>
            <person name="Osuji N."/>
            <person name="Pu L.-L."/>
            <person name="Puazo M."/>
            <person name="Qu C."/>
            <person name="Quiroz J."/>
            <person name="Raj R."/>
            <person name="Weissenberger G."/>
            <person name="Xin Y."/>
            <person name="Zou X."/>
            <person name="Han Y."/>
            <person name="Worley K."/>
            <person name="Muzny D."/>
            <person name="Gibbs R."/>
        </authorList>
    </citation>
    <scope>NUCLEOTIDE SEQUENCE</scope>
    <source>
        <strain evidence="1">Sampled in the wild</strain>
    </source>
</reference>
<evidence type="ECO:0008006" key="3">
    <source>
        <dbReference type="Google" id="ProtNLM"/>
    </source>
</evidence>
<dbReference type="PANTHER" id="PTHR15666:SF1">
    <property type="entry name" value="COMM DOMAIN-CONTAINING PROTEIN 5"/>
    <property type="match status" value="1"/>
</dbReference>
<name>A0A8K0JT36_LADFU</name>
<evidence type="ECO:0000313" key="1">
    <source>
        <dbReference type="EMBL" id="KAG8221936.1"/>
    </source>
</evidence>
<dbReference type="AlphaFoldDB" id="A0A8K0JT36"/>
<gene>
    <name evidence="1" type="ORF">J437_LFUL002495</name>
</gene>
<sequence length="153" mass="17214">MPLVVVNAIEGRVTQDGCLDKIKRQCLLQKGQQAPENLDELYAGIHTVVHAFLRLGPGTLKPEVFENDLRDLKFPEEFVVDMVGVLYGPKRPSLDIALLRDPSTPHLPKLEKLQWRVDVIISSKYEILISLRHAVAAILREMGLLEQKSLLKG</sequence>
<protein>
    <recommendedName>
        <fullName evidence="3">COMM domain-containing protein 5</fullName>
    </recommendedName>
</protein>
<organism evidence="1 2">
    <name type="scientific">Ladona fulva</name>
    <name type="common">Scarce chaser dragonfly</name>
    <name type="synonym">Libellula fulva</name>
    <dbReference type="NCBI Taxonomy" id="123851"/>
    <lineage>
        <taxon>Eukaryota</taxon>
        <taxon>Metazoa</taxon>
        <taxon>Ecdysozoa</taxon>
        <taxon>Arthropoda</taxon>
        <taxon>Hexapoda</taxon>
        <taxon>Insecta</taxon>
        <taxon>Pterygota</taxon>
        <taxon>Palaeoptera</taxon>
        <taxon>Odonata</taxon>
        <taxon>Epiprocta</taxon>
        <taxon>Anisoptera</taxon>
        <taxon>Libelluloidea</taxon>
        <taxon>Libellulidae</taxon>
        <taxon>Ladona</taxon>
    </lineage>
</organism>
<dbReference type="Proteomes" id="UP000792457">
    <property type="component" value="Unassembled WGS sequence"/>
</dbReference>
<dbReference type="InterPro" id="IPR037357">
    <property type="entry name" value="COMMD5"/>
</dbReference>
<evidence type="ECO:0000313" key="2">
    <source>
        <dbReference type="Proteomes" id="UP000792457"/>
    </source>
</evidence>
<keyword evidence="2" id="KW-1185">Reference proteome</keyword>
<proteinExistence type="predicted"/>
<dbReference type="PANTHER" id="PTHR15666">
    <property type="entry name" value="COMM DOMAIN CONTAINING PROTEIN 5"/>
    <property type="match status" value="1"/>
</dbReference>
<accession>A0A8K0JT36</accession>
<dbReference type="OrthoDB" id="203754at2759"/>